<keyword evidence="11" id="KW-1185">Reference proteome</keyword>
<dbReference type="Pfam" id="PF03106">
    <property type="entry name" value="WRKY"/>
    <property type="match status" value="1"/>
</dbReference>
<evidence type="ECO:0000259" key="9">
    <source>
        <dbReference type="PROSITE" id="PS50811"/>
    </source>
</evidence>
<evidence type="ECO:0000313" key="11">
    <source>
        <dbReference type="Proteomes" id="UP000188268"/>
    </source>
</evidence>
<feature type="region of interest" description="Disordered" evidence="8">
    <location>
        <begin position="103"/>
        <end position="124"/>
    </location>
</feature>
<keyword evidence="4" id="KW-0804">Transcription</keyword>
<keyword evidence="2" id="KW-0805">Transcription regulation</keyword>
<evidence type="ECO:0000256" key="6">
    <source>
        <dbReference type="ARBA" id="ARBA00060761"/>
    </source>
</evidence>
<evidence type="ECO:0000256" key="4">
    <source>
        <dbReference type="ARBA" id="ARBA00023163"/>
    </source>
</evidence>
<feature type="region of interest" description="Disordered" evidence="8">
    <location>
        <begin position="243"/>
        <end position="343"/>
    </location>
</feature>
<dbReference type="SUPFAM" id="SSF118290">
    <property type="entry name" value="WRKY DNA-binding domain"/>
    <property type="match status" value="1"/>
</dbReference>
<dbReference type="SMART" id="SM00774">
    <property type="entry name" value="WRKY"/>
    <property type="match status" value="1"/>
</dbReference>
<feature type="coiled-coil region" evidence="7">
    <location>
        <begin position="161"/>
        <end position="188"/>
    </location>
</feature>
<dbReference type="InterPro" id="IPR036576">
    <property type="entry name" value="WRKY_dom_sf"/>
</dbReference>
<dbReference type="OMA" id="FMRPRAM"/>
<feature type="compositionally biased region" description="Low complexity" evidence="8">
    <location>
        <begin position="285"/>
        <end position="316"/>
    </location>
</feature>
<comment type="caution">
    <text evidence="10">The sequence shown here is derived from an EMBL/GenBank/DDBJ whole genome shotgun (WGS) entry which is preliminary data.</text>
</comment>
<evidence type="ECO:0000256" key="5">
    <source>
        <dbReference type="ARBA" id="ARBA00023242"/>
    </source>
</evidence>
<dbReference type="GO" id="GO:0042742">
    <property type="term" value="P:defense response to bacterium"/>
    <property type="evidence" value="ECO:0007669"/>
    <property type="project" value="EnsemblPlants"/>
</dbReference>
<feature type="compositionally biased region" description="Polar residues" evidence="8">
    <location>
        <begin position="255"/>
        <end position="270"/>
    </location>
</feature>
<dbReference type="PROSITE" id="PS50811">
    <property type="entry name" value="WRKY"/>
    <property type="match status" value="1"/>
</dbReference>
<dbReference type="OrthoDB" id="662136at2759"/>
<evidence type="ECO:0000256" key="3">
    <source>
        <dbReference type="ARBA" id="ARBA00023125"/>
    </source>
</evidence>
<dbReference type="PANTHER" id="PTHR32096">
    <property type="entry name" value="WRKY TRANSCRIPTION FACTOR 30-RELATED-RELATED"/>
    <property type="match status" value="1"/>
</dbReference>
<proteinExistence type="inferred from homology"/>
<dbReference type="Gramene" id="OMO51304">
    <property type="protein sequence ID" value="OMO51304"/>
    <property type="gene ID" value="CCACVL1_29872"/>
</dbReference>
<evidence type="ECO:0000256" key="8">
    <source>
        <dbReference type="SAM" id="MobiDB-lite"/>
    </source>
</evidence>
<reference evidence="10 11" key="1">
    <citation type="submission" date="2013-09" db="EMBL/GenBank/DDBJ databases">
        <title>Corchorus capsularis genome sequencing.</title>
        <authorList>
            <person name="Alam M."/>
            <person name="Haque M.S."/>
            <person name="Islam M.S."/>
            <person name="Emdad E.M."/>
            <person name="Islam M.M."/>
            <person name="Ahmed B."/>
            <person name="Halim A."/>
            <person name="Hossen Q.M.M."/>
            <person name="Hossain M.Z."/>
            <person name="Ahmed R."/>
            <person name="Khan M.M."/>
            <person name="Islam R."/>
            <person name="Rashid M.M."/>
            <person name="Khan S.A."/>
            <person name="Rahman M.S."/>
            <person name="Alam M."/>
        </authorList>
    </citation>
    <scope>NUCLEOTIDE SEQUENCE [LARGE SCALE GENOMIC DNA]</scope>
    <source>
        <strain evidence="11">cv. CVL-1</strain>
        <tissue evidence="10">Whole seedling</tissue>
    </source>
</reference>
<evidence type="ECO:0000313" key="10">
    <source>
        <dbReference type="EMBL" id="OMO51304.1"/>
    </source>
</evidence>
<dbReference type="Proteomes" id="UP000188268">
    <property type="component" value="Unassembled WGS sequence"/>
</dbReference>
<evidence type="ECO:0000256" key="7">
    <source>
        <dbReference type="SAM" id="Coils"/>
    </source>
</evidence>
<dbReference type="GO" id="GO:0045892">
    <property type="term" value="P:negative regulation of DNA-templated transcription"/>
    <property type="evidence" value="ECO:0007669"/>
    <property type="project" value="EnsemblPlants"/>
</dbReference>
<dbReference type="AlphaFoldDB" id="A0A1R3FZN9"/>
<dbReference type="GO" id="GO:0005634">
    <property type="term" value="C:nucleus"/>
    <property type="evidence" value="ECO:0007669"/>
    <property type="project" value="UniProtKB-SubCell"/>
</dbReference>
<dbReference type="GO" id="GO:0000976">
    <property type="term" value="F:transcription cis-regulatory region binding"/>
    <property type="evidence" value="ECO:0007669"/>
    <property type="project" value="TreeGrafter"/>
</dbReference>
<dbReference type="InterPro" id="IPR044810">
    <property type="entry name" value="WRKY_plant"/>
</dbReference>
<protein>
    <submittedName>
        <fullName evidence="10">DNA-binding WRKY</fullName>
    </submittedName>
</protein>
<accession>A0A1R3FZN9</accession>
<dbReference type="InterPro" id="IPR003657">
    <property type="entry name" value="WRKY_dom"/>
</dbReference>
<comment type="subcellular location">
    <subcellularLocation>
        <location evidence="1">Nucleus</location>
    </subcellularLocation>
</comment>
<dbReference type="GO" id="GO:0007263">
    <property type="term" value="P:nitric oxide mediated signal transduction"/>
    <property type="evidence" value="ECO:0007669"/>
    <property type="project" value="EnsemblPlants"/>
</dbReference>
<keyword evidence="3 10" id="KW-0238">DNA-binding</keyword>
<keyword evidence="7" id="KW-0175">Coiled coil</keyword>
<dbReference type="FunFam" id="2.20.25.80:FF:000007">
    <property type="entry name" value="WRKY transcription factor 22"/>
    <property type="match status" value="1"/>
</dbReference>
<organism evidence="10 11">
    <name type="scientific">Corchorus capsularis</name>
    <name type="common">Jute</name>
    <dbReference type="NCBI Taxonomy" id="210143"/>
    <lineage>
        <taxon>Eukaryota</taxon>
        <taxon>Viridiplantae</taxon>
        <taxon>Streptophyta</taxon>
        <taxon>Embryophyta</taxon>
        <taxon>Tracheophyta</taxon>
        <taxon>Spermatophyta</taxon>
        <taxon>Magnoliopsida</taxon>
        <taxon>eudicotyledons</taxon>
        <taxon>Gunneridae</taxon>
        <taxon>Pentapetalae</taxon>
        <taxon>rosids</taxon>
        <taxon>malvids</taxon>
        <taxon>Malvales</taxon>
        <taxon>Malvaceae</taxon>
        <taxon>Grewioideae</taxon>
        <taxon>Apeibeae</taxon>
        <taxon>Corchorus</taxon>
    </lineage>
</organism>
<feature type="domain" description="WRKY" evidence="9">
    <location>
        <begin position="186"/>
        <end position="252"/>
    </location>
</feature>
<dbReference type="STRING" id="210143.A0A1R3FZN9"/>
<evidence type="ECO:0000256" key="2">
    <source>
        <dbReference type="ARBA" id="ARBA00023015"/>
    </source>
</evidence>
<dbReference type="Gene3D" id="2.20.25.80">
    <property type="entry name" value="WRKY domain"/>
    <property type="match status" value="1"/>
</dbReference>
<evidence type="ECO:0000256" key="1">
    <source>
        <dbReference type="ARBA" id="ARBA00004123"/>
    </source>
</evidence>
<dbReference type="GO" id="GO:0009739">
    <property type="term" value="P:response to gibberellin"/>
    <property type="evidence" value="ECO:0007669"/>
    <property type="project" value="EnsemblPlants"/>
</dbReference>
<keyword evidence="5" id="KW-0539">Nucleus</keyword>
<dbReference type="GO" id="GO:0003700">
    <property type="term" value="F:DNA-binding transcription factor activity"/>
    <property type="evidence" value="ECO:0007669"/>
    <property type="project" value="InterPro"/>
</dbReference>
<comment type="similarity">
    <text evidence="6">Belongs to the WRKY group II-e family.</text>
</comment>
<dbReference type="EMBL" id="AWWV01015866">
    <property type="protein sequence ID" value="OMO51304.1"/>
    <property type="molecule type" value="Genomic_DNA"/>
</dbReference>
<name>A0A1R3FZN9_COCAP</name>
<gene>
    <name evidence="10" type="ORF">CCACVL1_29872</name>
</gene>
<sequence length="415" mass="44390">MAEDWDLFALVRSCTSAAHNSAIVSPPPARNDLRTNEVENRSRLHEDPLACLASLKFEEEDDPFSFPNLSEVRKSGSLKDSYKPFLAYPDPTTTTIITTTHQGIDPSSGGSNGQHHHQEQPPPLTPLFAFAQSGNHQHAVHVGVQQQEVLMMPAPATVVPLRNMQSQAPRARKRKNQQKREVRQVTAENLSSDPWAWRKYGQKPIKGSPYPRNYYRCSSSKGCSARKQVERSPVDPNIFIITYTGDHTHPRPTHRNSLAGSTRNKLSTAQRAAGAANNDSVPAETLPTATASASCSSPPSGTSLSPISPTTPISAPEDAASASLQNQDGGDNNGGEEEESADMMALAESDEDDDDDLLIPNVHVDEDIFKGLEHFIGGGAGNTQLGRSPTFSDNFTSWGAAGSSAAAGAAAGGGC</sequence>
<dbReference type="PANTHER" id="PTHR32096:SF80">
    <property type="entry name" value="WRKY TRANSCRIPTION FACTOR 27-RELATED"/>
    <property type="match status" value="1"/>
</dbReference>